<evidence type="ECO:0000313" key="4">
    <source>
        <dbReference type="Proteomes" id="UP000031327"/>
    </source>
</evidence>
<dbReference type="OrthoDB" id="6313668at2"/>
<feature type="region of interest" description="Disordered" evidence="2">
    <location>
        <begin position="1"/>
        <end position="28"/>
    </location>
</feature>
<comment type="caution">
    <text evidence="3">The sequence shown here is derived from an EMBL/GenBank/DDBJ whole genome shotgun (WGS) entry which is preliminary data.</text>
</comment>
<dbReference type="Proteomes" id="UP000031327">
    <property type="component" value="Unassembled WGS sequence"/>
</dbReference>
<sequence>MLLHKSVSIPPTEFMQIKGPKSKESEPQVFAKEMTSFSTDSELSQSLKQKDLSASRLNDSFLAQARQSMMFNRIGVNEDKIKEIESKMQELLARLESGEIDQKEFEKQMSALQEMLAKEYRRGGGEESEEDVKVEHP</sequence>
<keyword evidence="1" id="KW-0175">Coiled coil</keyword>
<accession>A0A0C1MTS8</accession>
<organism evidence="3 4">
    <name type="scientific">Pseudoalteromonas luteoviolacea</name>
    <dbReference type="NCBI Taxonomy" id="43657"/>
    <lineage>
        <taxon>Bacteria</taxon>
        <taxon>Pseudomonadati</taxon>
        <taxon>Pseudomonadota</taxon>
        <taxon>Gammaproteobacteria</taxon>
        <taxon>Alteromonadales</taxon>
        <taxon>Pseudoalteromonadaceae</taxon>
        <taxon>Pseudoalteromonas</taxon>
    </lineage>
</organism>
<dbReference type="AlphaFoldDB" id="A0A0C1MTS8"/>
<name>A0A0C1MTS8_9GAMM</name>
<evidence type="ECO:0000313" key="3">
    <source>
        <dbReference type="EMBL" id="KID58193.1"/>
    </source>
</evidence>
<protein>
    <submittedName>
        <fullName evidence="3">Uncharacterized protein</fullName>
    </submittedName>
</protein>
<evidence type="ECO:0000256" key="1">
    <source>
        <dbReference type="SAM" id="Coils"/>
    </source>
</evidence>
<dbReference type="EMBL" id="JWIC01000004">
    <property type="protein sequence ID" value="KID58193.1"/>
    <property type="molecule type" value="Genomic_DNA"/>
</dbReference>
<proteinExistence type="predicted"/>
<reference evidence="3 4" key="1">
    <citation type="submission" date="2014-12" db="EMBL/GenBank/DDBJ databases">
        <title>Draft Genome Sequence of Pseudoalteromonas luteoviolacea HI1.</title>
        <authorList>
            <person name="Asahina A.Y."/>
            <person name="Hadfield M.G."/>
        </authorList>
    </citation>
    <scope>NUCLEOTIDE SEQUENCE [LARGE SCALE GENOMIC DNA]</scope>
    <source>
        <strain evidence="3 4">HI1</strain>
    </source>
</reference>
<evidence type="ECO:0000256" key="2">
    <source>
        <dbReference type="SAM" id="MobiDB-lite"/>
    </source>
</evidence>
<feature type="coiled-coil region" evidence="1">
    <location>
        <begin position="74"/>
        <end position="122"/>
    </location>
</feature>
<gene>
    <name evidence="3" type="ORF">JF50_05770</name>
</gene>
<dbReference type="RefSeq" id="WP_039608487.1">
    <property type="nucleotide sequence ID" value="NZ_JWIC01000004.1"/>
</dbReference>